<reference evidence="1 2" key="1">
    <citation type="submission" date="2018-06" db="EMBL/GenBank/DDBJ databases">
        <title>Comparative genomics reveals the genomic features of Rhizophagus irregularis, R. cerebriforme, R. diaphanum and Gigaspora rosea, and their symbiotic lifestyle signature.</title>
        <authorList>
            <person name="Morin E."/>
            <person name="San Clemente H."/>
            <person name="Chen E.C.H."/>
            <person name="De La Providencia I."/>
            <person name="Hainaut M."/>
            <person name="Kuo A."/>
            <person name="Kohler A."/>
            <person name="Murat C."/>
            <person name="Tang N."/>
            <person name="Roy S."/>
            <person name="Loubradou J."/>
            <person name="Henrissat B."/>
            <person name="Grigoriev I.V."/>
            <person name="Corradi N."/>
            <person name="Roux C."/>
            <person name="Martin F.M."/>
        </authorList>
    </citation>
    <scope>NUCLEOTIDE SEQUENCE [LARGE SCALE GENOMIC DNA]</scope>
    <source>
        <strain evidence="1 2">DAOM 194757</strain>
    </source>
</reference>
<gene>
    <name evidence="1" type="ORF">C2G38_2173201</name>
</gene>
<protein>
    <submittedName>
        <fullName evidence="1">Uncharacterized protein</fullName>
    </submittedName>
</protein>
<name>A0A397VJS8_9GLOM</name>
<dbReference type="AlphaFoldDB" id="A0A397VJS8"/>
<dbReference type="Proteomes" id="UP000266673">
    <property type="component" value="Unassembled WGS sequence"/>
</dbReference>
<sequence>MQYLMTCDDSDFRVLYTIYFPKDGFLGPRLGHDHDFEEIIVTWKNISGYWYHGELIMSRHHDWRHKPWSSVASFNYNDPASKYTDNEYRSDNYQFWVNNSLIEVTDDNFYGQNFKKYNWGEVTPPTDIAQNLCDK</sequence>
<comment type="caution">
    <text evidence="1">The sequence shown here is derived from an EMBL/GenBank/DDBJ whole genome shotgun (WGS) entry which is preliminary data.</text>
</comment>
<organism evidence="1 2">
    <name type="scientific">Gigaspora rosea</name>
    <dbReference type="NCBI Taxonomy" id="44941"/>
    <lineage>
        <taxon>Eukaryota</taxon>
        <taxon>Fungi</taxon>
        <taxon>Fungi incertae sedis</taxon>
        <taxon>Mucoromycota</taxon>
        <taxon>Glomeromycotina</taxon>
        <taxon>Glomeromycetes</taxon>
        <taxon>Diversisporales</taxon>
        <taxon>Gigasporaceae</taxon>
        <taxon>Gigaspora</taxon>
    </lineage>
</organism>
<dbReference type="OrthoDB" id="10255963at2759"/>
<evidence type="ECO:0000313" key="2">
    <source>
        <dbReference type="Proteomes" id="UP000266673"/>
    </source>
</evidence>
<evidence type="ECO:0000313" key="1">
    <source>
        <dbReference type="EMBL" id="RIB22740.1"/>
    </source>
</evidence>
<dbReference type="Pfam" id="PF05630">
    <property type="entry name" value="NPP1"/>
    <property type="match status" value="1"/>
</dbReference>
<proteinExistence type="predicted"/>
<accession>A0A397VJS8</accession>
<dbReference type="EMBL" id="QKWP01000295">
    <property type="protein sequence ID" value="RIB22740.1"/>
    <property type="molecule type" value="Genomic_DNA"/>
</dbReference>
<keyword evidence="2" id="KW-1185">Reference proteome</keyword>
<dbReference type="InterPro" id="IPR008701">
    <property type="entry name" value="NPP1"/>
</dbReference>